<organism evidence="1 2">
    <name type="scientific">Arachis hypogaea</name>
    <name type="common">Peanut</name>
    <dbReference type="NCBI Taxonomy" id="3818"/>
    <lineage>
        <taxon>Eukaryota</taxon>
        <taxon>Viridiplantae</taxon>
        <taxon>Streptophyta</taxon>
        <taxon>Embryophyta</taxon>
        <taxon>Tracheophyta</taxon>
        <taxon>Spermatophyta</taxon>
        <taxon>Magnoliopsida</taxon>
        <taxon>eudicotyledons</taxon>
        <taxon>Gunneridae</taxon>
        <taxon>Pentapetalae</taxon>
        <taxon>rosids</taxon>
        <taxon>fabids</taxon>
        <taxon>Fabales</taxon>
        <taxon>Fabaceae</taxon>
        <taxon>Papilionoideae</taxon>
        <taxon>50 kb inversion clade</taxon>
        <taxon>dalbergioids sensu lato</taxon>
        <taxon>Dalbergieae</taxon>
        <taxon>Pterocarpus clade</taxon>
        <taxon>Arachis</taxon>
    </lineage>
</organism>
<keyword evidence="2" id="KW-1185">Reference proteome</keyword>
<dbReference type="EMBL" id="SDMP01000007">
    <property type="protein sequence ID" value="RYR48780.1"/>
    <property type="molecule type" value="Genomic_DNA"/>
</dbReference>
<dbReference type="Proteomes" id="UP000289738">
    <property type="component" value="Chromosome A07"/>
</dbReference>
<evidence type="ECO:0000313" key="2">
    <source>
        <dbReference type="Proteomes" id="UP000289738"/>
    </source>
</evidence>
<sequence>MSSKLRSGLHNSPLLEFRRDSATTLLMWHSYCQLSPMRGTGSHIAGSSNWSSSTENWTRSTTRSRHGRVLDWCGCGCRPVLRWSATETHLNKPFFGWPNYNTSRKKWCGLFVWADYVQGELPENAVPGDDDGERKMYFAWWVGKMEHGNVTKYLI</sequence>
<dbReference type="AlphaFoldDB" id="A0A445CCW3"/>
<evidence type="ECO:0000313" key="1">
    <source>
        <dbReference type="EMBL" id="RYR48780.1"/>
    </source>
</evidence>
<accession>A0A445CCW3</accession>
<comment type="caution">
    <text evidence="1">The sequence shown here is derived from an EMBL/GenBank/DDBJ whole genome shotgun (WGS) entry which is preliminary data.</text>
</comment>
<reference evidence="1 2" key="1">
    <citation type="submission" date="2019-01" db="EMBL/GenBank/DDBJ databases">
        <title>Sequencing of cultivated peanut Arachis hypogaea provides insights into genome evolution and oil improvement.</title>
        <authorList>
            <person name="Chen X."/>
        </authorList>
    </citation>
    <scope>NUCLEOTIDE SEQUENCE [LARGE SCALE GENOMIC DNA]</scope>
    <source>
        <strain evidence="2">cv. Fuhuasheng</strain>
        <tissue evidence="1">Leaves</tissue>
    </source>
</reference>
<proteinExistence type="predicted"/>
<gene>
    <name evidence="1" type="ORF">Ahy_A07g034856</name>
</gene>
<protein>
    <submittedName>
        <fullName evidence="1">Uncharacterized protein</fullName>
    </submittedName>
</protein>
<name>A0A445CCW3_ARAHY</name>